<comment type="caution">
    <text evidence="2">The sequence shown here is derived from an EMBL/GenBank/DDBJ whole genome shotgun (WGS) entry which is preliminary data.</text>
</comment>
<dbReference type="Proteomes" id="UP000797356">
    <property type="component" value="Chromosome 2"/>
</dbReference>
<dbReference type="EMBL" id="CM017873">
    <property type="protein sequence ID" value="KAG1331885.1"/>
    <property type="molecule type" value="Genomic_DNA"/>
</dbReference>
<dbReference type="PANTHER" id="PTHR33318:SF7">
    <property type="entry name" value="PROTEIN JASON"/>
    <property type="match status" value="1"/>
</dbReference>
<dbReference type="OrthoDB" id="1932581at2759"/>
<gene>
    <name evidence="2" type="ORF">COCNU_02G018530</name>
</gene>
<sequence length="492" mass="55243">MKRSKFRVIKEVFRFLEAALMGCFFACFRIKDGEDGRETRLSTNSIPFKNRDPLVSKNHFDAVSLCEEKGSPCVKVRHPCLQEDFDEGSISRDLEREAKYLKSCGALLETPAEIQRASGKIIVQTSQEDGVHLDFHSWFPVVPCNKLQRDEQVNLISDSPTQVDNSDYLEHISGGCNSDERQILAKVVQCEEIKHVPAVESIVESVTLDISPSKTATKAAVLGSNDSPYPTPLNLTDEMQTPGTVHPSNQENIRARKNGRIRTQYVYPVLKPVENISHWKALREETSLIQSADHSEQEKKIPGPDFRGRGQQISFTPVPTDSKLFESTSFSSPNEKISQVQNRGSREEPVHHKSLSSPTLLLKSGKQLNSNADTPNLVISSLSQWLKPPFPEDEVGNSKNIAKEKPHAVKSSDAGRPIIGIVAYHWNVDELSRNSWDVNGIPNTTTKYKENQKVSWHATPFEDRLEKALSDEKLLPKRKLLNGRPIEFENDG</sequence>
<keyword evidence="3" id="KW-1185">Reference proteome</keyword>
<dbReference type="GO" id="GO:0007142">
    <property type="term" value="P:male meiosis II"/>
    <property type="evidence" value="ECO:0007669"/>
    <property type="project" value="InterPro"/>
</dbReference>
<feature type="compositionally biased region" description="Polar residues" evidence="1">
    <location>
        <begin position="311"/>
        <end position="343"/>
    </location>
</feature>
<proteinExistence type="predicted"/>
<reference evidence="2" key="2">
    <citation type="submission" date="2019-07" db="EMBL/GenBank/DDBJ databases">
        <authorList>
            <person name="Yang Y."/>
            <person name="Bocs S."/>
            <person name="Baudouin L."/>
        </authorList>
    </citation>
    <scope>NUCLEOTIDE SEQUENCE</scope>
    <source>
        <tissue evidence="2">Spear leaf of Hainan Tall coconut</tissue>
    </source>
</reference>
<evidence type="ECO:0000313" key="2">
    <source>
        <dbReference type="EMBL" id="KAG1331885.1"/>
    </source>
</evidence>
<evidence type="ECO:0000256" key="1">
    <source>
        <dbReference type="SAM" id="MobiDB-lite"/>
    </source>
</evidence>
<dbReference type="InterPro" id="IPR039300">
    <property type="entry name" value="JASON"/>
</dbReference>
<dbReference type="PANTHER" id="PTHR33318">
    <property type="entry name" value="ASPARTYL/GLUTAMYL-TRNA(ASN/GLN) AMIDOTRANSFERASE SUBUNIT"/>
    <property type="match status" value="1"/>
</dbReference>
<feature type="region of interest" description="Disordered" evidence="1">
    <location>
        <begin position="290"/>
        <end position="358"/>
    </location>
</feature>
<dbReference type="AlphaFoldDB" id="A0A8K0I0W9"/>
<name>A0A8K0I0W9_COCNU</name>
<protein>
    <submittedName>
        <fullName evidence="2">Protein JASON</fullName>
    </submittedName>
</protein>
<organism evidence="2 3">
    <name type="scientific">Cocos nucifera</name>
    <name type="common">Coconut palm</name>
    <dbReference type="NCBI Taxonomy" id="13894"/>
    <lineage>
        <taxon>Eukaryota</taxon>
        <taxon>Viridiplantae</taxon>
        <taxon>Streptophyta</taxon>
        <taxon>Embryophyta</taxon>
        <taxon>Tracheophyta</taxon>
        <taxon>Spermatophyta</taxon>
        <taxon>Magnoliopsida</taxon>
        <taxon>Liliopsida</taxon>
        <taxon>Arecaceae</taxon>
        <taxon>Arecoideae</taxon>
        <taxon>Cocoseae</taxon>
        <taxon>Attaleinae</taxon>
        <taxon>Cocos</taxon>
    </lineage>
</organism>
<reference evidence="2" key="1">
    <citation type="journal article" date="2017" name="Gigascience">
        <title>The genome draft of coconut (Cocos nucifera).</title>
        <authorList>
            <person name="Xiao Y."/>
            <person name="Xu P."/>
            <person name="Fan H."/>
            <person name="Baudouin L."/>
            <person name="Xia W."/>
            <person name="Bocs S."/>
            <person name="Xu J."/>
            <person name="Li Q."/>
            <person name="Guo A."/>
            <person name="Zhou L."/>
            <person name="Li J."/>
            <person name="Wu Y."/>
            <person name="Ma Z."/>
            <person name="Armero A."/>
            <person name="Issali A.E."/>
            <person name="Liu N."/>
            <person name="Peng M."/>
            <person name="Yang Y."/>
        </authorList>
    </citation>
    <scope>NUCLEOTIDE SEQUENCE</scope>
    <source>
        <tissue evidence="2">Spear leaf of Hainan Tall coconut</tissue>
    </source>
</reference>
<accession>A0A8K0I0W9</accession>
<evidence type="ECO:0000313" key="3">
    <source>
        <dbReference type="Proteomes" id="UP000797356"/>
    </source>
</evidence>
<feature type="compositionally biased region" description="Basic and acidic residues" evidence="1">
    <location>
        <begin position="293"/>
        <end position="308"/>
    </location>
</feature>